<feature type="signal peptide" evidence="8">
    <location>
        <begin position="1"/>
        <end position="20"/>
    </location>
</feature>
<dbReference type="InterPro" id="IPR036942">
    <property type="entry name" value="Beta-barrel_TonB_sf"/>
</dbReference>
<organism evidence="10 11">
    <name type="scientific">Pontibacter toksunensis</name>
    <dbReference type="NCBI Taxonomy" id="1332631"/>
    <lineage>
        <taxon>Bacteria</taxon>
        <taxon>Pseudomonadati</taxon>
        <taxon>Bacteroidota</taxon>
        <taxon>Cytophagia</taxon>
        <taxon>Cytophagales</taxon>
        <taxon>Hymenobacteraceae</taxon>
        <taxon>Pontibacter</taxon>
    </lineage>
</organism>
<feature type="chain" id="PRO_5045104917" evidence="8">
    <location>
        <begin position="21"/>
        <end position="988"/>
    </location>
</feature>
<dbReference type="Gene3D" id="2.40.170.20">
    <property type="entry name" value="TonB-dependent receptor, beta-barrel domain"/>
    <property type="match status" value="1"/>
</dbReference>
<dbReference type="InterPro" id="IPR008969">
    <property type="entry name" value="CarboxyPept-like_regulatory"/>
</dbReference>
<evidence type="ECO:0000313" key="10">
    <source>
        <dbReference type="EMBL" id="MFD2999663.1"/>
    </source>
</evidence>
<evidence type="ECO:0000256" key="7">
    <source>
        <dbReference type="PROSITE-ProRule" id="PRU01360"/>
    </source>
</evidence>
<evidence type="ECO:0000256" key="8">
    <source>
        <dbReference type="SAM" id="SignalP"/>
    </source>
</evidence>
<evidence type="ECO:0000313" key="11">
    <source>
        <dbReference type="Proteomes" id="UP001597641"/>
    </source>
</evidence>
<keyword evidence="2 7" id="KW-0813">Transport</keyword>
<keyword evidence="11" id="KW-1185">Reference proteome</keyword>
<dbReference type="Proteomes" id="UP001597641">
    <property type="component" value="Unassembled WGS sequence"/>
</dbReference>
<evidence type="ECO:0000256" key="5">
    <source>
        <dbReference type="ARBA" id="ARBA00023136"/>
    </source>
</evidence>
<feature type="domain" description="TonB-dependent receptor plug" evidence="9">
    <location>
        <begin position="115"/>
        <end position="220"/>
    </location>
</feature>
<dbReference type="RefSeq" id="WP_377481717.1">
    <property type="nucleotide sequence ID" value="NZ_JBHUOX010000002.1"/>
</dbReference>
<dbReference type="Pfam" id="PF13715">
    <property type="entry name" value="CarbopepD_reg_2"/>
    <property type="match status" value="1"/>
</dbReference>
<evidence type="ECO:0000256" key="4">
    <source>
        <dbReference type="ARBA" id="ARBA00022692"/>
    </source>
</evidence>
<dbReference type="InterPro" id="IPR023996">
    <property type="entry name" value="TonB-dep_OMP_SusC/RagA"/>
</dbReference>
<accession>A0ABW6BPA6</accession>
<dbReference type="Gene3D" id="2.60.40.1120">
    <property type="entry name" value="Carboxypeptidase-like, regulatory domain"/>
    <property type="match status" value="1"/>
</dbReference>
<evidence type="ECO:0000256" key="2">
    <source>
        <dbReference type="ARBA" id="ARBA00022448"/>
    </source>
</evidence>
<dbReference type="InterPro" id="IPR023997">
    <property type="entry name" value="TonB-dep_OMP_SusC/RagA_CS"/>
</dbReference>
<evidence type="ECO:0000259" key="9">
    <source>
        <dbReference type="Pfam" id="PF07715"/>
    </source>
</evidence>
<dbReference type="InterPro" id="IPR039426">
    <property type="entry name" value="TonB-dep_rcpt-like"/>
</dbReference>
<keyword evidence="8" id="KW-0732">Signal</keyword>
<keyword evidence="6 7" id="KW-0998">Cell outer membrane</keyword>
<dbReference type="EMBL" id="JBHUOX010000002">
    <property type="protein sequence ID" value="MFD2999663.1"/>
    <property type="molecule type" value="Genomic_DNA"/>
</dbReference>
<dbReference type="Pfam" id="PF07715">
    <property type="entry name" value="Plug"/>
    <property type="match status" value="1"/>
</dbReference>
<evidence type="ECO:0000256" key="1">
    <source>
        <dbReference type="ARBA" id="ARBA00004571"/>
    </source>
</evidence>
<dbReference type="InterPro" id="IPR037066">
    <property type="entry name" value="Plug_dom_sf"/>
</dbReference>
<keyword evidence="4 7" id="KW-0812">Transmembrane</keyword>
<dbReference type="Gene3D" id="2.170.130.10">
    <property type="entry name" value="TonB-dependent receptor, plug domain"/>
    <property type="match status" value="1"/>
</dbReference>
<comment type="subcellular location">
    <subcellularLocation>
        <location evidence="1 7">Cell outer membrane</location>
        <topology evidence="1 7">Multi-pass membrane protein</topology>
    </subcellularLocation>
</comment>
<protein>
    <submittedName>
        <fullName evidence="10">SusC/RagA family TonB-linked outer membrane protein</fullName>
    </submittedName>
</protein>
<dbReference type="SUPFAM" id="SSF56935">
    <property type="entry name" value="Porins"/>
    <property type="match status" value="1"/>
</dbReference>
<dbReference type="NCBIfam" id="TIGR04056">
    <property type="entry name" value="OMP_RagA_SusC"/>
    <property type="match status" value="1"/>
</dbReference>
<gene>
    <name evidence="10" type="ORF">ACFS7Z_04775</name>
</gene>
<reference evidence="11" key="1">
    <citation type="journal article" date="2019" name="Int. J. Syst. Evol. Microbiol.">
        <title>The Global Catalogue of Microorganisms (GCM) 10K type strain sequencing project: providing services to taxonomists for standard genome sequencing and annotation.</title>
        <authorList>
            <consortium name="The Broad Institute Genomics Platform"/>
            <consortium name="The Broad Institute Genome Sequencing Center for Infectious Disease"/>
            <person name="Wu L."/>
            <person name="Ma J."/>
        </authorList>
    </citation>
    <scope>NUCLEOTIDE SEQUENCE [LARGE SCALE GENOMIC DNA]</scope>
    <source>
        <strain evidence="11">KCTC 23984</strain>
    </source>
</reference>
<comment type="caution">
    <text evidence="10">The sequence shown here is derived from an EMBL/GenBank/DDBJ whole genome shotgun (WGS) entry which is preliminary data.</text>
</comment>
<dbReference type="InterPro" id="IPR012910">
    <property type="entry name" value="Plug_dom"/>
</dbReference>
<dbReference type="SUPFAM" id="SSF49464">
    <property type="entry name" value="Carboxypeptidase regulatory domain-like"/>
    <property type="match status" value="1"/>
</dbReference>
<keyword evidence="5 7" id="KW-0472">Membrane</keyword>
<evidence type="ECO:0000256" key="3">
    <source>
        <dbReference type="ARBA" id="ARBA00022452"/>
    </source>
</evidence>
<name>A0ABW6BPA6_9BACT</name>
<keyword evidence="3 7" id="KW-1134">Transmembrane beta strand</keyword>
<proteinExistence type="inferred from homology"/>
<comment type="similarity">
    <text evidence="7">Belongs to the TonB-dependent receptor family.</text>
</comment>
<evidence type="ECO:0000256" key="6">
    <source>
        <dbReference type="ARBA" id="ARBA00023237"/>
    </source>
</evidence>
<sequence length="988" mass="108393">MMKNLLLLMMCLLSVNLLFAQSTITVQGKVTDATSGQPLIGAGVAVQGTTTGTQTDAEGNFTLAAPPEGTLVISYLGYNDKQVPINNNTSLNVQLAVNQQQLEEVVVVGYGVQEKRDITGSISSVEGEEIARQASQNPVSAMQGKVAGVQITNSGAPGASPQVRIRGTGSAYGKVEPLYVVDGTFVDDLNFLNPADIESIEVLKDASSAAIYGVRAANGVVLVTTKRGTAGQMRVNYNGFVGVQRVTNQLEMANARQYATLLNERSELNNIDPNTPSTDWFEQILRTAKIHNHQVSVSGGSEKATYSASAGYLNQEGIVEGHEYERITARLQTDINISENVKVGYSGIFYNYASEDIPGGIFYQAYVAPPIMRVYKLNGFYGDPADIDVGNFANPQASLDWFNQESGGQQLTSNVFGEVKFLENFTFRSSLGLNYGINEFRNYVSEDSLTTVQKALRSRLTKSRSKMSSWLVENTLTYDNTFGDHEVTALLGTSAQENRSEAFSGSASDVPFESEGNLYLSLGDPETFSISNTGDKFSFLSYFGRLNYSFKNRYLFTGTLRYDASSKFPADERWDYFPSIGVGWIVTEEPFMSTQTILNNLKLRASWGKLGNEGIPTNIFTQTVNNNPRYSAIFGGIPYLGRNITTLVPPTLLWEVVNETDIGVEMAFLNFRLTVEADWYNKETKDAIFDAPVLGTLGTSNSFIRGNYADFRNTGFEFVMNWQDEVGTDFSYDIGINFSTNRNEVTELATGNTELFAGGVVDGNLASVSRVGDPIGSFYGYVVDGIFQTEADVEGSAQPLAEPGDFMFRDQNGDGVIDAGDKVVLGNPNPGYYYGINTGFRFMGFDLQLDIQGVADVDIYNANRNIRFGNENYDADFFENRWLGPGTSNTYPSADLSGSNLNINSWYVEKGDYIRIRNLQLGYNLPTDLVNEWRMQSARIFLNAQNPVTLFDYNGFSPEIGGSPLSAGLDNNVYPLSATYNLGVNVTF</sequence>
<dbReference type="NCBIfam" id="TIGR04057">
    <property type="entry name" value="SusC_RagA_signa"/>
    <property type="match status" value="1"/>
</dbReference>
<dbReference type="PROSITE" id="PS52016">
    <property type="entry name" value="TONB_DEPENDENT_REC_3"/>
    <property type="match status" value="1"/>
</dbReference>